<dbReference type="EMBL" id="AGCU01142628">
    <property type="status" value="NOT_ANNOTATED_CDS"/>
    <property type="molecule type" value="Genomic_DNA"/>
</dbReference>
<dbReference type="SMART" id="SM00409">
    <property type="entry name" value="IG"/>
    <property type="match status" value="3"/>
</dbReference>
<dbReference type="SUPFAM" id="SSF48726">
    <property type="entry name" value="Immunoglobulin"/>
    <property type="match status" value="4"/>
</dbReference>
<evidence type="ECO:0000256" key="8">
    <source>
        <dbReference type="ARBA" id="ARBA00023319"/>
    </source>
</evidence>
<evidence type="ECO:0000256" key="3">
    <source>
        <dbReference type="ARBA" id="ARBA00022729"/>
    </source>
</evidence>
<evidence type="ECO:0000256" key="6">
    <source>
        <dbReference type="ARBA" id="ARBA00023136"/>
    </source>
</evidence>
<dbReference type="Gene3D" id="2.60.40.10">
    <property type="entry name" value="Immunoglobulins"/>
    <property type="match status" value="8"/>
</dbReference>
<dbReference type="GO" id="GO:0098632">
    <property type="term" value="F:cell-cell adhesion mediator activity"/>
    <property type="evidence" value="ECO:0007669"/>
    <property type="project" value="TreeGrafter"/>
</dbReference>
<dbReference type="CDD" id="cd00063">
    <property type="entry name" value="FN3"/>
    <property type="match status" value="1"/>
</dbReference>
<feature type="region of interest" description="Disordered" evidence="9">
    <location>
        <begin position="561"/>
        <end position="582"/>
    </location>
</feature>
<dbReference type="Pfam" id="PF00041">
    <property type="entry name" value="fn3"/>
    <property type="match status" value="1"/>
</dbReference>
<evidence type="ECO:0000256" key="1">
    <source>
        <dbReference type="ARBA" id="ARBA00004167"/>
    </source>
</evidence>
<organism evidence="13 14">
    <name type="scientific">Pelodiscus sinensis</name>
    <name type="common">Chinese softshell turtle</name>
    <name type="synonym">Trionyx sinensis</name>
    <dbReference type="NCBI Taxonomy" id="13735"/>
    <lineage>
        <taxon>Eukaryota</taxon>
        <taxon>Metazoa</taxon>
        <taxon>Chordata</taxon>
        <taxon>Craniata</taxon>
        <taxon>Vertebrata</taxon>
        <taxon>Euteleostomi</taxon>
        <taxon>Archelosauria</taxon>
        <taxon>Testudinata</taxon>
        <taxon>Testudines</taxon>
        <taxon>Cryptodira</taxon>
        <taxon>Trionychia</taxon>
        <taxon>Trionychidae</taxon>
        <taxon>Pelodiscus</taxon>
    </lineage>
</organism>
<dbReference type="EMBL" id="AGCU01142626">
    <property type="status" value="NOT_ANNOTATED_CDS"/>
    <property type="molecule type" value="Genomic_DNA"/>
</dbReference>
<dbReference type="InterPro" id="IPR013783">
    <property type="entry name" value="Ig-like_fold"/>
</dbReference>
<reference evidence="13" key="4">
    <citation type="submission" date="2025-09" db="UniProtKB">
        <authorList>
            <consortium name="Ensembl"/>
        </authorList>
    </citation>
    <scope>IDENTIFICATION</scope>
</reference>
<dbReference type="EMBL" id="AGCU01142625">
    <property type="status" value="NOT_ANNOTATED_CDS"/>
    <property type="molecule type" value="Genomic_DNA"/>
</dbReference>
<evidence type="ECO:0000256" key="4">
    <source>
        <dbReference type="ARBA" id="ARBA00022737"/>
    </source>
</evidence>
<dbReference type="AlphaFoldDB" id="K7FYA6"/>
<dbReference type="Proteomes" id="UP000007267">
    <property type="component" value="Unassembled WGS sequence"/>
</dbReference>
<dbReference type="EMBL" id="AGCU01142627">
    <property type="status" value="NOT_ANNOTATED_CDS"/>
    <property type="molecule type" value="Genomic_DNA"/>
</dbReference>
<feature type="domain" description="Ig-like" evidence="11">
    <location>
        <begin position="278"/>
        <end position="365"/>
    </location>
</feature>
<dbReference type="GO" id="GO:0007411">
    <property type="term" value="P:axon guidance"/>
    <property type="evidence" value="ECO:0007669"/>
    <property type="project" value="TreeGrafter"/>
</dbReference>
<keyword evidence="5 10" id="KW-1133">Transmembrane helix</keyword>
<evidence type="ECO:0000256" key="5">
    <source>
        <dbReference type="ARBA" id="ARBA00022989"/>
    </source>
</evidence>
<proteinExistence type="predicted"/>
<dbReference type="GO" id="GO:0005886">
    <property type="term" value="C:plasma membrane"/>
    <property type="evidence" value="ECO:0007669"/>
    <property type="project" value="TreeGrafter"/>
</dbReference>
<dbReference type="EMBL" id="AGCU01142624">
    <property type="status" value="NOT_ANNOTATED_CDS"/>
    <property type="molecule type" value="Genomic_DNA"/>
</dbReference>
<evidence type="ECO:0000256" key="9">
    <source>
        <dbReference type="SAM" id="MobiDB-lite"/>
    </source>
</evidence>
<sequence>LPGSRPRLEDSSPHIVEHPSDLIVSKGEPATLNCKAEGRPTPIIEWYKDGERVETDKEDPRSHRMLLPSGSLSFLRIVHGRSITQAGGVYDCFCIKYQISAATAHTPGALAVLRDDFRQAPSDVVLECVPPRGHPEPTISWKKNSVRISDKDERITVRPDPPQGQAGEAGGSGSLGVSLGGDREGHALVAWLTRVRHAQLAGAANRVQLAHCCGARAAPPPGWLSAFTPVPRRAEIQIDNTLRLSRVSAEDEGTYTCVAENSVGKAEASGSLSVHVPPRLVTHPRDQIVAQGRTVTFHCETKGNPPPAVFWQKEGSQILLFPSQPPQPLGRGEMTITEVQRADSGYYMCQAISVAGSILAKALLEVEDVTSDHFPPIIRRGPANQTLAVGATAQLTCRGNLLPSVQWLKDGQQVVGRDTRASLSDNGTLQITNSRVSDSGRYVCMAASATGKTEWSGVLTVQEPGADLQVQLSEPGHLPGPPSAPLVTNVTRNSVTLAWKPSPQGGDAPGGVPLPGCSQSAGSTWQTVADNVRVEKHTVSDLSPDTIYLFLIRAANAQGLSDPSPVSEPVRTQGAGPGRGAGLDWQVQRELSQVAVQLQAPVILTSTAIQVSWTVNRQAQFLQGYRVLYRPRGGAWQGQDVPVPAQRRPLLLELHNAPRHSLTSLGHGRTPIMPPLAGLPGLAAPWAAPLPAPSAPPQEVSVVAVGNSTSSSVSWEPPPAGEQNGLIQNYQVGAAGESRQVLQCPRAPDHRRGEAAGLHRWPGRGLLGRPHGLQPLALLDALSLPLLCPVPAAEPAPEQGEVPVSSGEGVSLAEQITDVVKQPAFIAGLGGACWVVLMGFSLWLYWRRKKRKELSHYT</sequence>
<dbReference type="PROSITE" id="PS50853">
    <property type="entry name" value="FN3"/>
    <property type="match status" value="1"/>
</dbReference>
<feature type="region of interest" description="Disordered" evidence="9">
    <location>
        <begin position="155"/>
        <end position="177"/>
    </location>
</feature>
<reference evidence="14" key="2">
    <citation type="journal article" date="2013" name="Nat. Genet.">
        <title>The draft genomes of soft-shell turtle and green sea turtle yield insights into the development and evolution of the turtle-specific body plan.</title>
        <authorList>
            <person name="Wang Z."/>
            <person name="Pascual-Anaya J."/>
            <person name="Zadissa A."/>
            <person name="Li W."/>
            <person name="Niimura Y."/>
            <person name="Huang Z."/>
            <person name="Li C."/>
            <person name="White S."/>
            <person name="Xiong Z."/>
            <person name="Fang D."/>
            <person name="Wang B."/>
            <person name="Ming Y."/>
            <person name="Chen Y."/>
            <person name="Zheng Y."/>
            <person name="Kuraku S."/>
            <person name="Pignatelli M."/>
            <person name="Herrero J."/>
            <person name="Beal K."/>
            <person name="Nozawa M."/>
            <person name="Li Q."/>
            <person name="Wang J."/>
            <person name="Zhang H."/>
            <person name="Yu L."/>
            <person name="Shigenobu S."/>
            <person name="Wang J."/>
            <person name="Liu J."/>
            <person name="Flicek P."/>
            <person name="Searle S."/>
            <person name="Wang J."/>
            <person name="Kuratani S."/>
            <person name="Yin Y."/>
            <person name="Aken B."/>
            <person name="Zhang G."/>
            <person name="Irie N."/>
        </authorList>
    </citation>
    <scope>NUCLEOTIDE SEQUENCE [LARGE SCALE GENOMIC DNA]</scope>
    <source>
        <strain evidence="14">Daiwa-1</strain>
    </source>
</reference>
<keyword evidence="6 10" id="KW-0472">Membrane</keyword>
<dbReference type="PANTHER" id="PTHR10075:SF37">
    <property type="entry name" value="ROUNDABOUT HOMOLOG 3"/>
    <property type="match status" value="1"/>
</dbReference>
<dbReference type="SMART" id="SM00408">
    <property type="entry name" value="IGc2"/>
    <property type="match status" value="4"/>
</dbReference>
<dbReference type="Pfam" id="PF13927">
    <property type="entry name" value="Ig_3"/>
    <property type="match status" value="3"/>
</dbReference>
<keyword evidence="4" id="KW-0677">Repeat</keyword>
<dbReference type="GO" id="GO:0007156">
    <property type="term" value="P:homophilic cell adhesion via plasma membrane adhesion molecules"/>
    <property type="evidence" value="ECO:0007669"/>
    <property type="project" value="TreeGrafter"/>
</dbReference>
<protein>
    <recommendedName>
        <fullName evidence="15">Roundabout guidance receptor 3</fullName>
    </recommendedName>
</protein>
<dbReference type="FunFam" id="2.60.40.10:FF:000026">
    <property type="entry name" value="roundabout homolog 2 isoform X1"/>
    <property type="match status" value="1"/>
</dbReference>
<keyword evidence="3" id="KW-0732">Signal</keyword>
<dbReference type="GO" id="GO:0030424">
    <property type="term" value="C:axon"/>
    <property type="evidence" value="ECO:0007669"/>
    <property type="project" value="TreeGrafter"/>
</dbReference>
<dbReference type="InterPro" id="IPR003961">
    <property type="entry name" value="FN3_dom"/>
</dbReference>
<evidence type="ECO:0000256" key="2">
    <source>
        <dbReference type="ARBA" id="ARBA00022692"/>
    </source>
</evidence>
<evidence type="ECO:0000313" key="14">
    <source>
        <dbReference type="Proteomes" id="UP000007267"/>
    </source>
</evidence>
<feature type="domain" description="Ig-like" evidence="11">
    <location>
        <begin position="13"/>
        <end position="92"/>
    </location>
</feature>
<dbReference type="InterPro" id="IPR013098">
    <property type="entry name" value="Ig_I-set"/>
</dbReference>
<dbReference type="Ensembl" id="ENSPSIT00000013079.1">
    <property type="protein sequence ID" value="ENSPSIP00000013016.1"/>
    <property type="gene ID" value="ENSPSIG00000011603.1"/>
</dbReference>
<dbReference type="InterPro" id="IPR036179">
    <property type="entry name" value="Ig-like_dom_sf"/>
</dbReference>
<dbReference type="GeneTree" id="ENSGT00940000155457"/>
<dbReference type="InterPro" id="IPR003598">
    <property type="entry name" value="Ig_sub2"/>
</dbReference>
<keyword evidence="7" id="KW-1015">Disulfide bond</keyword>
<evidence type="ECO:0000313" key="13">
    <source>
        <dbReference type="Ensembl" id="ENSPSIP00000013016.1"/>
    </source>
</evidence>
<feature type="transmembrane region" description="Helical" evidence="10">
    <location>
        <begin position="824"/>
        <end position="846"/>
    </location>
</feature>
<evidence type="ECO:0000259" key="11">
    <source>
        <dbReference type="PROSITE" id="PS50835"/>
    </source>
</evidence>
<dbReference type="GO" id="GO:0070593">
    <property type="term" value="P:dendrite self-avoidance"/>
    <property type="evidence" value="ECO:0007669"/>
    <property type="project" value="TreeGrafter"/>
</dbReference>
<keyword evidence="2 10" id="KW-0812">Transmembrane</keyword>
<reference evidence="13" key="3">
    <citation type="submission" date="2025-08" db="UniProtKB">
        <authorList>
            <consortium name="Ensembl"/>
        </authorList>
    </citation>
    <scope>IDENTIFICATION</scope>
</reference>
<dbReference type="eggNOG" id="KOG4222">
    <property type="taxonomic scope" value="Eukaryota"/>
</dbReference>
<keyword evidence="14" id="KW-1185">Reference proteome</keyword>
<dbReference type="Pfam" id="PF07679">
    <property type="entry name" value="I-set"/>
    <property type="match status" value="1"/>
</dbReference>
<evidence type="ECO:0000256" key="7">
    <source>
        <dbReference type="ARBA" id="ARBA00023157"/>
    </source>
</evidence>
<feature type="domain" description="Ig-like" evidence="11">
    <location>
        <begin position="375"/>
        <end position="460"/>
    </location>
</feature>
<dbReference type="SMART" id="SM00060">
    <property type="entry name" value="FN3"/>
    <property type="match status" value="2"/>
</dbReference>
<dbReference type="InterPro" id="IPR036116">
    <property type="entry name" value="FN3_sf"/>
</dbReference>
<dbReference type="EMBL" id="AGCU01142623">
    <property type="status" value="NOT_ANNOTATED_CDS"/>
    <property type="molecule type" value="Genomic_DNA"/>
</dbReference>
<keyword evidence="8" id="KW-0393">Immunoglobulin domain</keyword>
<dbReference type="EMBL" id="AGCU01142622">
    <property type="status" value="NOT_ANNOTATED_CDS"/>
    <property type="molecule type" value="Genomic_DNA"/>
</dbReference>
<dbReference type="FunFam" id="2.60.40.10:FF:000008">
    <property type="entry name" value="roundabout homolog 2 isoform X2"/>
    <property type="match status" value="2"/>
</dbReference>
<evidence type="ECO:0000256" key="10">
    <source>
        <dbReference type="SAM" id="Phobius"/>
    </source>
</evidence>
<reference evidence="14" key="1">
    <citation type="submission" date="2011-10" db="EMBL/GenBank/DDBJ databases">
        <authorList>
            <consortium name="Soft-shell Turtle Genome Consortium"/>
        </authorList>
    </citation>
    <scope>NUCLEOTIDE SEQUENCE [LARGE SCALE GENOMIC DNA]</scope>
    <source>
        <strain evidence="14">Daiwa-1</strain>
    </source>
</reference>
<evidence type="ECO:0008006" key="15">
    <source>
        <dbReference type="Google" id="ProtNLM"/>
    </source>
</evidence>
<dbReference type="OMA" id="NCCTTNH"/>
<dbReference type="PANTHER" id="PTHR10075">
    <property type="entry name" value="BASIGIN RELATED"/>
    <property type="match status" value="1"/>
</dbReference>
<feature type="domain" description="Fibronectin type-III" evidence="12">
    <location>
        <begin position="481"/>
        <end position="575"/>
    </location>
</feature>
<dbReference type="EMBL" id="AGCU01142620">
    <property type="status" value="NOT_ANNOTATED_CDS"/>
    <property type="molecule type" value="Genomic_DNA"/>
</dbReference>
<accession>K7FYA6</accession>
<dbReference type="PROSITE" id="PS50835">
    <property type="entry name" value="IG_LIKE"/>
    <property type="match status" value="4"/>
</dbReference>
<name>K7FYA6_PELSI</name>
<dbReference type="STRING" id="13735.ENSPSIP00000013016"/>
<dbReference type="InterPro" id="IPR003599">
    <property type="entry name" value="Ig_sub"/>
</dbReference>
<dbReference type="EMBL" id="AGCU01142621">
    <property type="status" value="NOT_ANNOTATED_CDS"/>
    <property type="molecule type" value="Genomic_DNA"/>
</dbReference>
<dbReference type="InterPro" id="IPR007110">
    <property type="entry name" value="Ig-like_dom"/>
</dbReference>
<dbReference type="EMBL" id="AGCU01142619">
    <property type="status" value="NOT_ANNOTATED_CDS"/>
    <property type="molecule type" value="Genomic_DNA"/>
</dbReference>
<dbReference type="FunFam" id="2.60.40.10:FF:000065">
    <property type="entry name" value="roundabout homolog 1 isoform X3"/>
    <property type="match status" value="1"/>
</dbReference>
<dbReference type="SUPFAM" id="SSF49265">
    <property type="entry name" value="Fibronectin type III"/>
    <property type="match status" value="2"/>
</dbReference>
<feature type="domain" description="Ig-like" evidence="11">
    <location>
        <begin position="107"/>
        <end position="273"/>
    </location>
</feature>
<evidence type="ECO:0000259" key="12">
    <source>
        <dbReference type="PROSITE" id="PS50853"/>
    </source>
</evidence>
<comment type="subcellular location">
    <subcellularLocation>
        <location evidence="1">Membrane</location>
        <topology evidence="1">Single-pass membrane protein</topology>
    </subcellularLocation>
</comment>